<evidence type="ECO:0000256" key="6">
    <source>
        <dbReference type="ARBA" id="ARBA00022694"/>
    </source>
</evidence>
<evidence type="ECO:0000256" key="13">
    <source>
        <dbReference type="ARBA" id="ARBA00080858"/>
    </source>
</evidence>
<dbReference type="GO" id="GO:0003723">
    <property type="term" value="F:RNA binding"/>
    <property type="evidence" value="ECO:0007669"/>
    <property type="project" value="InterPro"/>
</dbReference>
<dbReference type="InterPro" id="IPR020094">
    <property type="entry name" value="TruA/RsuA/RluB/E/F_N"/>
</dbReference>
<evidence type="ECO:0000256" key="8">
    <source>
        <dbReference type="ARBA" id="ARBA00023242"/>
    </source>
</evidence>
<evidence type="ECO:0000256" key="16">
    <source>
        <dbReference type="SAM" id="MobiDB-lite"/>
    </source>
</evidence>
<dbReference type="InterPro" id="IPR020097">
    <property type="entry name" value="PsdUridine_synth_TruA_a/b_dom"/>
</dbReference>
<dbReference type="SUPFAM" id="SSF55120">
    <property type="entry name" value="Pseudouridine synthase"/>
    <property type="match status" value="1"/>
</dbReference>
<organism evidence="18 19">
    <name type="scientific">Filobasidium floriforme</name>
    <dbReference type="NCBI Taxonomy" id="5210"/>
    <lineage>
        <taxon>Eukaryota</taxon>
        <taxon>Fungi</taxon>
        <taxon>Dikarya</taxon>
        <taxon>Basidiomycota</taxon>
        <taxon>Agaricomycotina</taxon>
        <taxon>Tremellomycetes</taxon>
        <taxon>Filobasidiales</taxon>
        <taxon>Filobasidiaceae</taxon>
        <taxon>Filobasidium</taxon>
    </lineage>
</organism>
<evidence type="ECO:0000256" key="2">
    <source>
        <dbReference type="ARBA" id="ARBA00001832"/>
    </source>
</evidence>
<dbReference type="FunFam" id="3.30.70.660:FF:000002">
    <property type="entry name" value="tRNA pseudouridine synthase"/>
    <property type="match status" value="1"/>
</dbReference>
<keyword evidence="7" id="KW-0413">Isomerase</keyword>
<evidence type="ECO:0000256" key="11">
    <source>
        <dbReference type="ARBA" id="ARBA00073968"/>
    </source>
</evidence>
<evidence type="ECO:0000256" key="12">
    <source>
        <dbReference type="ARBA" id="ARBA00079072"/>
    </source>
</evidence>
<feature type="region of interest" description="Disordered" evidence="16">
    <location>
        <begin position="1"/>
        <end position="130"/>
    </location>
</feature>
<dbReference type="OrthoDB" id="10256309at2759"/>
<dbReference type="PANTHER" id="PTHR11142:SF4">
    <property type="entry name" value="PSEUDOURIDYLATE SYNTHASE 1 HOMOLOG"/>
    <property type="match status" value="1"/>
</dbReference>
<dbReference type="GO" id="GO:0031119">
    <property type="term" value="P:tRNA pseudouridine synthesis"/>
    <property type="evidence" value="ECO:0007669"/>
    <property type="project" value="InterPro"/>
</dbReference>
<comment type="catalytic activity">
    <reaction evidence="9">
        <text>a uridine in tRNA = a pseudouridine in tRNA</text>
        <dbReference type="Rhea" id="RHEA:54572"/>
        <dbReference type="Rhea" id="RHEA-COMP:13339"/>
        <dbReference type="Rhea" id="RHEA-COMP:13934"/>
        <dbReference type="ChEBI" id="CHEBI:65314"/>
        <dbReference type="ChEBI" id="CHEBI:65315"/>
    </reaction>
</comment>
<evidence type="ECO:0000256" key="14">
    <source>
        <dbReference type="PIRSR" id="PIRSR641708-1"/>
    </source>
</evidence>
<evidence type="ECO:0000256" key="7">
    <source>
        <dbReference type="ARBA" id="ARBA00023235"/>
    </source>
</evidence>
<protein>
    <recommendedName>
        <fullName evidence="11">tRNA pseudouridine synthase 1</fullName>
    </recommendedName>
    <alternativeName>
        <fullName evidence="12">tRNA pseudouridylate synthase 1</fullName>
    </alternativeName>
    <alternativeName>
        <fullName evidence="13">tRNA-uridine isomerase 1</fullName>
    </alternativeName>
</protein>
<dbReference type="EMBL" id="JABELV010000031">
    <property type="protein sequence ID" value="KAG7562485.1"/>
    <property type="molecule type" value="Genomic_DNA"/>
</dbReference>
<dbReference type="GO" id="GO:0006397">
    <property type="term" value="P:mRNA processing"/>
    <property type="evidence" value="ECO:0007669"/>
    <property type="project" value="UniProtKB-KW"/>
</dbReference>
<evidence type="ECO:0000256" key="1">
    <source>
        <dbReference type="ARBA" id="ARBA00001166"/>
    </source>
</evidence>
<dbReference type="GO" id="GO:1990481">
    <property type="term" value="P:mRNA pseudouridine synthesis"/>
    <property type="evidence" value="ECO:0007669"/>
    <property type="project" value="TreeGrafter"/>
</dbReference>
<dbReference type="Proteomes" id="UP000812966">
    <property type="component" value="Unassembled WGS sequence"/>
</dbReference>
<sequence length="619" mass="68210">MSGPAPTETSNKRTVDQAELSTDDNRPAKKQQLDEQVSAPAAELPQPSSTSAPVEVVITATQATDDLEEAMNAQPEAGPSRSTQKNGNKNQKGKAKGQGKPNKYKGTHDRGVWERRPPRELPEGEEKEARLPKKKVALLLGFSGAGYNGMQYQLTEDPTSANTIEMLVFKALGEMGAISKDNSTDPKKVDLSRAARTDAGVSAAGNVISLKMITEPPGCETQESFVTKINELLPPDIRVWGFQRATSGFNARTSCDTRVYEYLFPSYILLPPIPDSTLDKHLQEVRKTAGLEPEPVPEFWRCVQEATDALAKTAPVPASVPVTESGDEKTAGEAVPEVDPEILRRRKVTSMKRDWRCGQEELGRFREIVKEYLGTHNFHNYTLFLPHDSPTVKRYMLSIDVAEPEVYGNIEWISVKIHGQSFMLHQIRKMISMAVLATRTKTPASVVSKTFGPEGIHIPKAPALGLLLEQPRFGSYNERVESSPAEHGGITFAPFEKEMKAFKLKWIYERLRADEEKMAVYVSWANNVDHTFDHTLGWLGCTGEIPETAKKTIKVKEKISKKQAALNAKKAAEAALPEGEGGRDAIDAEATSGKETATGVDALESEDEEVEIKGKDDER</sequence>
<gene>
    <name evidence="18" type="ORF">FFLO_02064</name>
</gene>
<name>A0A8K0JNB2_9TREE</name>
<feature type="domain" description="Pseudouridine synthase I TruA alpha/beta" evidence="17">
    <location>
        <begin position="369"/>
        <end position="473"/>
    </location>
</feature>
<accession>A0A8K0JNB2</accession>
<comment type="caution">
    <text evidence="18">The sequence shown here is derived from an EMBL/GenBank/DDBJ whole genome shotgun (WGS) entry which is preliminary data.</text>
</comment>
<evidence type="ECO:0000256" key="15">
    <source>
        <dbReference type="PIRSR" id="PIRSR641708-2"/>
    </source>
</evidence>
<evidence type="ECO:0000313" key="18">
    <source>
        <dbReference type="EMBL" id="KAG7562485.1"/>
    </source>
</evidence>
<dbReference type="CDD" id="cd02568">
    <property type="entry name" value="PseudoU_synth_PUS1_PUS2"/>
    <property type="match status" value="1"/>
</dbReference>
<dbReference type="AlphaFoldDB" id="A0A8K0JNB2"/>
<evidence type="ECO:0000256" key="4">
    <source>
        <dbReference type="ARBA" id="ARBA00009375"/>
    </source>
</evidence>
<feature type="binding site" evidence="15">
    <location>
        <position position="260"/>
    </location>
    <ligand>
        <name>substrate</name>
    </ligand>
</feature>
<evidence type="ECO:0000256" key="3">
    <source>
        <dbReference type="ARBA" id="ARBA00004123"/>
    </source>
</evidence>
<keyword evidence="6" id="KW-0819">tRNA processing</keyword>
<evidence type="ECO:0000313" key="19">
    <source>
        <dbReference type="Proteomes" id="UP000812966"/>
    </source>
</evidence>
<evidence type="ECO:0000256" key="9">
    <source>
        <dbReference type="ARBA" id="ARBA00036943"/>
    </source>
</evidence>
<evidence type="ECO:0000259" key="17">
    <source>
        <dbReference type="Pfam" id="PF01416"/>
    </source>
</evidence>
<dbReference type="InterPro" id="IPR041708">
    <property type="entry name" value="PUS1/PUS2-like"/>
</dbReference>
<reference evidence="18" key="1">
    <citation type="submission" date="2020-04" db="EMBL/GenBank/DDBJ databases">
        <title>Analysis of mating type loci in Filobasidium floriforme.</title>
        <authorList>
            <person name="Nowrousian M."/>
        </authorList>
    </citation>
    <scope>NUCLEOTIDE SEQUENCE</scope>
    <source>
        <strain evidence="18">CBS 6242</strain>
    </source>
</reference>
<dbReference type="InterPro" id="IPR020095">
    <property type="entry name" value="PsdUridine_synth_TruA_C"/>
</dbReference>
<keyword evidence="8" id="KW-0539">Nucleus</keyword>
<dbReference type="PANTHER" id="PTHR11142">
    <property type="entry name" value="PSEUDOURIDYLATE SYNTHASE"/>
    <property type="match status" value="1"/>
</dbReference>
<comment type="similarity">
    <text evidence="4">Belongs to the tRNA pseudouridine synthase TruA family.</text>
</comment>
<dbReference type="Gene3D" id="3.30.70.660">
    <property type="entry name" value="Pseudouridine synthase I, catalytic domain, C-terminal subdomain"/>
    <property type="match status" value="1"/>
</dbReference>
<feature type="region of interest" description="Disordered" evidence="16">
    <location>
        <begin position="572"/>
        <end position="619"/>
    </location>
</feature>
<dbReference type="GO" id="GO:0031120">
    <property type="term" value="P:snRNA pseudouridine synthesis"/>
    <property type="evidence" value="ECO:0007669"/>
    <property type="project" value="UniProtKB-ARBA"/>
</dbReference>
<comment type="function">
    <text evidence="10">Formation of pseudouridine at positions 27 and 28 in the anticodon stem and loop of transfer RNAs; at positions 34 and 36 of intron-containing precursor tRNA(Ile) and at position 35 in the intron-containing tRNA(Tyr). Catalyzes pseudouridylation at position 44 in U2 snRNA. Also catalyzes pseudouridylation of mRNAs.</text>
</comment>
<dbReference type="InterPro" id="IPR020103">
    <property type="entry name" value="PsdUridine_synth_cat_dom_sf"/>
</dbReference>
<keyword evidence="19" id="KW-1185">Reference proteome</keyword>
<feature type="active site" description="Nucleophile" evidence="14">
    <location>
        <position position="198"/>
    </location>
</feature>
<dbReference type="GO" id="GO:0005634">
    <property type="term" value="C:nucleus"/>
    <property type="evidence" value="ECO:0007669"/>
    <property type="project" value="UniProtKB-SubCell"/>
</dbReference>
<dbReference type="Pfam" id="PF01416">
    <property type="entry name" value="PseudoU_synth_1"/>
    <property type="match status" value="1"/>
</dbReference>
<comment type="subcellular location">
    <subcellularLocation>
        <location evidence="3">Nucleus</location>
    </subcellularLocation>
</comment>
<feature type="compositionally biased region" description="Basic and acidic residues" evidence="16">
    <location>
        <begin position="23"/>
        <end position="33"/>
    </location>
</feature>
<comment type="catalytic activity">
    <reaction evidence="2">
        <text>uridine in snRNA = pseudouridine in snRNA</text>
        <dbReference type="Rhea" id="RHEA:51124"/>
        <dbReference type="Rhea" id="RHEA-COMP:12891"/>
        <dbReference type="Rhea" id="RHEA-COMP:12892"/>
        <dbReference type="ChEBI" id="CHEBI:65314"/>
        <dbReference type="ChEBI" id="CHEBI:65315"/>
    </reaction>
</comment>
<feature type="compositionally biased region" description="Basic residues" evidence="16">
    <location>
        <begin position="91"/>
        <end position="105"/>
    </location>
</feature>
<dbReference type="InterPro" id="IPR001406">
    <property type="entry name" value="PsdUridine_synth_TruA"/>
</dbReference>
<dbReference type="NCBIfam" id="TIGR00071">
    <property type="entry name" value="hisT_truA"/>
    <property type="match status" value="1"/>
</dbReference>
<evidence type="ECO:0000256" key="10">
    <source>
        <dbReference type="ARBA" id="ARBA00053072"/>
    </source>
</evidence>
<dbReference type="Gene3D" id="3.30.70.580">
    <property type="entry name" value="Pseudouridine synthase I, catalytic domain, N-terminal subdomain"/>
    <property type="match status" value="1"/>
</dbReference>
<comment type="catalytic activity">
    <reaction evidence="1">
        <text>a uridine in mRNA = a pseudouridine in mRNA</text>
        <dbReference type="Rhea" id="RHEA:56644"/>
        <dbReference type="Rhea" id="RHEA-COMP:14658"/>
        <dbReference type="Rhea" id="RHEA-COMP:14659"/>
        <dbReference type="ChEBI" id="CHEBI:65314"/>
        <dbReference type="ChEBI" id="CHEBI:65315"/>
    </reaction>
</comment>
<evidence type="ECO:0000256" key="5">
    <source>
        <dbReference type="ARBA" id="ARBA00022664"/>
    </source>
</evidence>
<feature type="compositionally biased region" description="Basic and acidic residues" evidence="16">
    <location>
        <begin position="106"/>
        <end position="130"/>
    </location>
</feature>
<keyword evidence="5" id="KW-0507">mRNA processing</keyword>
<proteinExistence type="inferred from homology"/>
<dbReference type="FunFam" id="3.30.70.580:FF:000002">
    <property type="entry name" value="tRNA pseudouridine synthase"/>
    <property type="match status" value="1"/>
</dbReference>
<dbReference type="GO" id="GO:0009982">
    <property type="term" value="F:pseudouridine synthase activity"/>
    <property type="evidence" value="ECO:0007669"/>
    <property type="project" value="InterPro"/>
</dbReference>